<organism evidence="3 4">
    <name type="scientific">Mycetocola tolaasinivorans</name>
    <dbReference type="NCBI Taxonomy" id="76635"/>
    <lineage>
        <taxon>Bacteria</taxon>
        <taxon>Bacillati</taxon>
        <taxon>Actinomycetota</taxon>
        <taxon>Actinomycetes</taxon>
        <taxon>Micrococcales</taxon>
        <taxon>Microbacteriaceae</taxon>
        <taxon>Mycetocola</taxon>
    </lineage>
</organism>
<dbReference type="AlphaFoldDB" id="A0A3L6ZVJ9"/>
<evidence type="ECO:0000313" key="4">
    <source>
        <dbReference type="Proteomes" id="UP000272503"/>
    </source>
</evidence>
<comment type="caution">
    <text evidence="3">The sequence shown here is derived from an EMBL/GenBank/DDBJ whole genome shotgun (WGS) entry which is preliminary data.</text>
</comment>
<evidence type="ECO:0000256" key="1">
    <source>
        <dbReference type="SAM" id="MobiDB-lite"/>
    </source>
</evidence>
<dbReference type="Proteomes" id="UP000272503">
    <property type="component" value="Unassembled WGS sequence"/>
</dbReference>
<accession>A0A3L6ZVJ9</accession>
<keyword evidence="4" id="KW-1185">Reference proteome</keyword>
<sequence length="235" mass="22978">MRKTTAFGTAIALAGLIGVGLGAAVPAAAAPGEGQDFDAYAQELLSRPGIEGVAKNAQGKTVVCTSPQVSRAFSVPSGVEIKKLPEPISAYAATDIVGGAGILSRVGASAYACSIGFSAWNAAGAPAVISAGHCDTSPGAGTQTYLSQPSTDPGAGQGDEGGVWASSPFGSFAFSQFGGLGGVVGQEDANSTDIAVIDVSAGAPKPAVTDWTTAATDDLSLSTTPITAVGTVKQG</sequence>
<proteinExistence type="predicted"/>
<dbReference type="EMBL" id="RCUX01000021">
    <property type="protein sequence ID" value="RLP71838.1"/>
    <property type="molecule type" value="Genomic_DNA"/>
</dbReference>
<feature type="compositionally biased region" description="Polar residues" evidence="1">
    <location>
        <begin position="140"/>
        <end position="151"/>
    </location>
</feature>
<protein>
    <recommendedName>
        <fullName evidence="5">Secreted protein</fullName>
    </recommendedName>
</protein>
<dbReference type="Gene3D" id="2.40.10.10">
    <property type="entry name" value="Trypsin-like serine proteases"/>
    <property type="match status" value="1"/>
</dbReference>
<evidence type="ECO:0000313" key="3">
    <source>
        <dbReference type="EMBL" id="RLP71838.1"/>
    </source>
</evidence>
<evidence type="ECO:0008006" key="5">
    <source>
        <dbReference type="Google" id="ProtNLM"/>
    </source>
</evidence>
<reference evidence="3 4" key="1">
    <citation type="submission" date="2018-10" db="EMBL/GenBank/DDBJ databases">
        <authorList>
            <person name="Li J."/>
        </authorList>
    </citation>
    <scope>NUCLEOTIDE SEQUENCE [LARGE SCALE GENOMIC DNA]</scope>
    <source>
        <strain evidence="3 4">IF 016277</strain>
    </source>
</reference>
<evidence type="ECO:0000256" key="2">
    <source>
        <dbReference type="SAM" id="SignalP"/>
    </source>
</evidence>
<feature type="signal peptide" evidence="2">
    <location>
        <begin position="1"/>
        <end position="29"/>
    </location>
</feature>
<feature type="region of interest" description="Disordered" evidence="1">
    <location>
        <begin position="140"/>
        <end position="159"/>
    </location>
</feature>
<keyword evidence="2" id="KW-0732">Signal</keyword>
<gene>
    <name evidence="3" type="ORF">D9V32_15890</name>
</gene>
<name>A0A3L6ZVJ9_9MICO</name>
<dbReference type="InterPro" id="IPR043504">
    <property type="entry name" value="Peptidase_S1_PA_chymotrypsin"/>
</dbReference>
<feature type="chain" id="PRO_5018079547" description="Secreted protein" evidence="2">
    <location>
        <begin position="30"/>
        <end position="235"/>
    </location>
</feature>